<evidence type="ECO:0000256" key="2">
    <source>
        <dbReference type="SAM" id="SignalP"/>
    </source>
</evidence>
<reference evidence="3" key="1">
    <citation type="submission" date="2023-08" db="EMBL/GenBank/DDBJ databases">
        <authorList>
            <person name="Audoor S."/>
            <person name="Bilcke G."/>
        </authorList>
    </citation>
    <scope>NUCLEOTIDE SEQUENCE</scope>
</reference>
<keyword evidence="1" id="KW-1133">Transmembrane helix</keyword>
<keyword evidence="1" id="KW-0472">Membrane</keyword>
<sequence>MTRQSMPMSSLLSSVLFPLLLSQESTADNLLYIDFDDHFEPPMEENVEVYQACIGDTNGFGGSAADNTLTIQYYQEITYSIDGDDSPAQIVRDLDLATVDYLLASRRISCVRPSPPAVIATATDENNNRKLQPQLRRKPVGLSANPDDQVLELDCQEPPTDGDRCMVVDSGFSVFYMGEVDNGGDDDDNGFEDMFRTEVADAVDSGALNSANDQIIDIRITDPATYRPYQGDPAIQRGPADLTPEDDSTVPIVIAAVIGSLVLLGAGAAYARSKRSASSTPA</sequence>
<evidence type="ECO:0000256" key="1">
    <source>
        <dbReference type="SAM" id="Phobius"/>
    </source>
</evidence>
<keyword evidence="2" id="KW-0732">Signal</keyword>
<feature type="chain" id="PRO_5041927920" description="Peptidylprolyl isomerase" evidence="2">
    <location>
        <begin position="28"/>
        <end position="282"/>
    </location>
</feature>
<feature type="transmembrane region" description="Helical" evidence="1">
    <location>
        <begin position="252"/>
        <end position="271"/>
    </location>
</feature>
<evidence type="ECO:0000313" key="3">
    <source>
        <dbReference type="EMBL" id="CAJ1937840.1"/>
    </source>
</evidence>
<accession>A0AAD2CL28</accession>
<dbReference type="Proteomes" id="UP001295423">
    <property type="component" value="Unassembled WGS sequence"/>
</dbReference>
<keyword evidence="4" id="KW-1185">Reference proteome</keyword>
<protein>
    <recommendedName>
        <fullName evidence="5">Peptidylprolyl isomerase</fullName>
    </recommendedName>
</protein>
<proteinExistence type="predicted"/>
<evidence type="ECO:0008006" key="5">
    <source>
        <dbReference type="Google" id="ProtNLM"/>
    </source>
</evidence>
<organism evidence="3 4">
    <name type="scientific">Cylindrotheca closterium</name>
    <dbReference type="NCBI Taxonomy" id="2856"/>
    <lineage>
        <taxon>Eukaryota</taxon>
        <taxon>Sar</taxon>
        <taxon>Stramenopiles</taxon>
        <taxon>Ochrophyta</taxon>
        <taxon>Bacillariophyta</taxon>
        <taxon>Bacillariophyceae</taxon>
        <taxon>Bacillariophycidae</taxon>
        <taxon>Bacillariales</taxon>
        <taxon>Bacillariaceae</taxon>
        <taxon>Cylindrotheca</taxon>
    </lineage>
</organism>
<feature type="signal peptide" evidence="2">
    <location>
        <begin position="1"/>
        <end position="27"/>
    </location>
</feature>
<dbReference type="AlphaFoldDB" id="A0AAD2CL28"/>
<dbReference type="EMBL" id="CAKOGP040000668">
    <property type="protein sequence ID" value="CAJ1937840.1"/>
    <property type="molecule type" value="Genomic_DNA"/>
</dbReference>
<keyword evidence="1" id="KW-0812">Transmembrane</keyword>
<gene>
    <name evidence="3" type="ORF">CYCCA115_LOCUS5844</name>
</gene>
<comment type="caution">
    <text evidence="3">The sequence shown here is derived from an EMBL/GenBank/DDBJ whole genome shotgun (WGS) entry which is preliminary data.</text>
</comment>
<name>A0AAD2CL28_9STRA</name>
<evidence type="ECO:0000313" key="4">
    <source>
        <dbReference type="Proteomes" id="UP001295423"/>
    </source>
</evidence>